<dbReference type="InterPro" id="IPR055164">
    <property type="entry name" value="EDR1/CTR1/ARMC3-like_pept-like"/>
</dbReference>
<feature type="region of interest" description="Disordered" evidence="2">
    <location>
        <begin position="1"/>
        <end position="68"/>
    </location>
</feature>
<dbReference type="EMBL" id="CAWUPB010001160">
    <property type="protein sequence ID" value="CAK7340894.1"/>
    <property type="molecule type" value="Genomic_DNA"/>
</dbReference>
<feature type="compositionally biased region" description="Low complexity" evidence="2">
    <location>
        <begin position="39"/>
        <end position="52"/>
    </location>
</feature>
<dbReference type="Proteomes" id="UP001314170">
    <property type="component" value="Unassembled WGS sequence"/>
</dbReference>
<dbReference type="Pfam" id="PF14381">
    <property type="entry name" value="EDR1_CTR1_ARMC3_pept"/>
    <property type="match status" value="1"/>
</dbReference>
<dbReference type="AlphaFoldDB" id="A0AAV1RW20"/>
<evidence type="ECO:0000313" key="4">
    <source>
        <dbReference type="EMBL" id="CAK7340894.1"/>
    </source>
</evidence>
<evidence type="ECO:0000259" key="3">
    <source>
        <dbReference type="Pfam" id="PF14381"/>
    </source>
</evidence>
<evidence type="ECO:0000256" key="1">
    <source>
        <dbReference type="ARBA" id="ARBA00022737"/>
    </source>
</evidence>
<reference evidence="4 5" key="1">
    <citation type="submission" date="2024-01" db="EMBL/GenBank/DDBJ databases">
        <authorList>
            <person name="Waweru B."/>
        </authorList>
    </citation>
    <scope>NUCLEOTIDE SEQUENCE [LARGE SCALE GENOMIC DNA]</scope>
</reference>
<evidence type="ECO:0000256" key="2">
    <source>
        <dbReference type="SAM" id="MobiDB-lite"/>
    </source>
</evidence>
<accession>A0AAV1RW20</accession>
<keyword evidence="1" id="KW-0677">Repeat</keyword>
<gene>
    <name evidence="4" type="ORF">DCAF_LOCUS15983</name>
</gene>
<feature type="domain" description="EDR1/CTR1/ARMC3-like peptidase-like" evidence="3">
    <location>
        <begin position="170"/>
        <end position="347"/>
    </location>
</feature>
<sequence>MKHIFKKLHLGSNHESSPNRTTINETATSASTPPPPPSCSSDQNAAASGNSPASPPSTSPSPAATVQPSAISNRTDYFTSEEEFQVQLALAISASNSEFRDDKEKDQIRAATLLSLGGVNNRIDADREKGEEKVEDLSRYYWRSNAAVCNTLVIHDAVEEGCVVGLLHQEYNVLDYGEKVMDGFYDVFCTSSAVQGKMPSLTDLETNASSSGFEAVMVNRKIDPALEELMQIVQCIALDCPATSVDILVQQLAELVTAHMGGPVKDANVILAKWMERSTELRTSLHTSALPIGSINIGLSRHRALLFKVLADTIKLPCRLVKGSHYTGIEDDAVNIIKLEDERLWLVLAVEFGSLVTA</sequence>
<keyword evidence="5" id="KW-1185">Reference proteome</keyword>
<dbReference type="PANTHER" id="PTHR46618">
    <property type="entry name" value="ARMADILLO REPEAT-CONTAINING PROTEIN 3"/>
    <property type="match status" value="1"/>
</dbReference>
<organism evidence="4 5">
    <name type="scientific">Dovyalis caffra</name>
    <dbReference type="NCBI Taxonomy" id="77055"/>
    <lineage>
        <taxon>Eukaryota</taxon>
        <taxon>Viridiplantae</taxon>
        <taxon>Streptophyta</taxon>
        <taxon>Embryophyta</taxon>
        <taxon>Tracheophyta</taxon>
        <taxon>Spermatophyta</taxon>
        <taxon>Magnoliopsida</taxon>
        <taxon>eudicotyledons</taxon>
        <taxon>Gunneridae</taxon>
        <taxon>Pentapetalae</taxon>
        <taxon>rosids</taxon>
        <taxon>fabids</taxon>
        <taxon>Malpighiales</taxon>
        <taxon>Salicaceae</taxon>
        <taxon>Flacourtieae</taxon>
        <taxon>Dovyalis</taxon>
    </lineage>
</organism>
<comment type="caution">
    <text evidence="4">The sequence shown here is derived from an EMBL/GenBank/DDBJ whole genome shotgun (WGS) entry which is preliminary data.</text>
</comment>
<protein>
    <recommendedName>
        <fullName evidence="3">EDR1/CTR1/ARMC3-like peptidase-like domain-containing protein</fullName>
    </recommendedName>
</protein>
<proteinExistence type="predicted"/>
<feature type="compositionally biased region" description="Polar residues" evidence="2">
    <location>
        <begin position="13"/>
        <end position="25"/>
    </location>
</feature>
<name>A0AAV1RW20_9ROSI</name>
<dbReference type="InterPro" id="IPR052441">
    <property type="entry name" value="Armadillo-Ser/Thr_Kinase"/>
</dbReference>
<dbReference type="PANTHER" id="PTHR46618:SF1">
    <property type="entry name" value="ARMADILLO REPEAT-CONTAINING PROTEIN 3"/>
    <property type="match status" value="1"/>
</dbReference>
<evidence type="ECO:0000313" key="5">
    <source>
        <dbReference type="Proteomes" id="UP001314170"/>
    </source>
</evidence>